<dbReference type="AlphaFoldDB" id="A2FU58"/>
<dbReference type="GO" id="GO:0019888">
    <property type="term" value="F:protein phosphatase regulator activity"/>
    <property type="evidence" value="ECO:0000318"/>
    <property type="project" value="GO_Central"/>
</dbReference>
<evidence type="ECO:0008006" key="4">
    <source>
        <dbReference type="Google" id="ProtNLM"/>
    </source>
</evidence>
<dbReference type="OrthoDB" id="340346at2759"/>
<gene>
    <name evidence="2" type="ORF">TVAG_410690</name>
</gene>
<sequence length="494" mass="54738">MSVASAITLFEKAVTQDESSQYEFACNVEKILTSFPPKFIAEEFYPFMATWIPRNNARIVKTLAEKVDKMAAISEAIVSLAPVVESLLAAENVAIAKIILQKIRTVKLGGDVMGFFKRLASSPLDFVRAFVAKIIMLLKSNDDVKNLSAALICDPAFQVRFSMCSVIPKLQPDLAKDVASYACSDSNSRVKSFLPVICSKLPFFFNDIVTPLLLDHDWAVRASLARELANSTDDTKSLTYCIQLIKDSVWQVVLCALTSLTTILNRNKSASYDFLPQVLDVILNNITYPQTSLKNAAIDAFLSIYTRCTLDQKKVNAFVECVIIKQPPNTRLHFLEALATTKHESIFALISFQLFGVITNLMESDQWRVRLGVVQLLSALAAVSKNGNLSKQFSQLCIQCLDDEATPVRVAASEQLVQFFLAEKGSALLPESFAALKASNSFRKRQSALYILSNIGKTVKTPEQKNQILQELKAFEGDACENVVNLAREFIANL</sequence>
<proteinExistence type="predicted"/>
<keyword evidence="1" id="KW-0677">Repeat</keyword>
<protein>
    <recommendedName>
        <fullName evidence="4">HEAT repeat family protein</fullName>
    </recommendedName>
</protein>
<dbReference type="GO" id="GO:0005829">
    <property type="term" value="C:cytosol"/>
    <property type="evidence" value="ECO:0000318"/>
    <property type="project" value="GO_Central"/>
</dbReference>
<evidence type="ECO:0000256" key="1">
    <source>
        <dbReference type="ARBA" id="ARBA00022737"/>
    </source>
</evidence>
<dbReference type="EMBL" id="DS114027">
    <property type="protein sequence ID" value="EAX91556.1"/>
    <property type="molecule type" value="Genomic_DNA"/>
</dbReference>
<dbReference type="KEGG" id="tva:4749253"/>
<dbReference type="InParanoid" id="A2FU58"/>
<dbReference type="VEuPathDB" id="TrichDB:TVAGG3_0597730"/>
<dbReference type="GO" id="GO:0005634">
    <property type="term" value="C:nucleus"/>
    <property type="evidence" value="ECO:0000318"/>
    <property type="project" value="GO_Central"/>
</dbReference>
<dbReference type="SUPFAM" id="SSF48371">
    <property type="entry name" value="ARM repeat"/>
    <property type="match status" value="1"/>
</dbReference>
<dbReference type="InterPro" id="IPR051023">
    <property type="entry name" value="PP2A_Regulatory_Subunit_A"/>
</dbReference>
<dbReference type="VEuPathDB" id="TrichDB:TVAG_410690"/>
<dbReference type="InterPro" id="IPR016024">
    <property type="entry name" value="ARM-type_fold"/>
</dbReference>
<name>A2FU58_TRIV3</name>
<dbReference type="FunFam" id="1.25.10.10:FF:001017">
    <property type="entry name" value="Uncharacterized protein"/>
    <property type="match status" value="1"/>
</dbReference>
<keyword evidence="3" id="KW-1185">Reference proteome</keyword>
<reference evidence="2" key="1">
    <citation type="submission" date="2006-10" db="EMBL/GenBank/DDBJ databases">
        <authorList>
            <person name="Amadeo P."/>
            <person name="Zhao Q."/>
            <person name="Wortman J."/>
            <person name="Fraser-Liggett C."/>
            <person name="Carlton J."/>
        </authorList>
    </citation>
    <scope>NUCLEOTIDE SEQUENCE</scope>
    <source>
        <strain evidence="2">G3</strain>
    </source>
</reference>
<dbReference type="Proteomes" id="UP000001542">
    <property type="component" value="Unassembled WGS sequence"/>
</dbReference>
<dbReference type="RefSeq" id="XP_001304486.1">
    <property type="nucleotide sequence ID" value="XM_001304485.1"/>
</dbReference>
<evidence type="ECO:0000313" key="2">
    <source>
        <dbReference type="EMBL" id="EAX91556.1"/>
    </source>
</evidence>
<dbReference type="InterPro" id="IPR011989">
    <property type="entry name" value="ARM-like"/>
</dbReference>
<organism evidence="2 3">
    <name type="scientific">Trichomonas vaginalis (strain ATCC PRA-98 / G3)</name>
    <dbReference type="NCBI Taxonomy" id="412133"/>
    <lineage>
        <taxon>Eukaryota</taxon>
        <taxon>Metamonada</taxon>
        <taxon>Parabasalia</taxon>
        <taxon>Trichomonadida</taxon>
        <taxon>Trichomonadidae</taxon>
        <taxon>Trichomonas</taxon>
    </lineage>
</organism>
<dbReference type="PANTHER" id="PTHR10648:SF4">
    <property type="entry name" value="PROTEIN PHOSPHATASE 2 (FORMERLY 2A), REGULATORY SUBUNIT A, BETA ISOFORM-RELATED"/>
    <property type="match status" value="1"/>
</dbReference>
<dbReference type="STRING" id="5722.A2FU58"/>
<reference evidence="2" key="2">
    <citation type="journal article" date="2007" name="Science">
        <title>Draft genome sequence of the sexually transmitted pathogen Trichomonas vaginalis.</title>
        <authorList>
            <person name="Carlton J.M."/>
            <person name="Hirt R.P."/>
            <person name="Silva J.C."/>
            <person name="Delcher A.L."/>
            <person name="Schatz M."/>
            <person name="Zhao Q."/>
            <person name="Wortman J.R."/>
            <person name="Bidwell S.L."/>
            <person name="Alsmark U.C.M."/>
            <person name="Besteiro S."/>
            <person name="Sicheritz-Ponten T."/>
            <person name="Noel C.J."/>
            <person name="Dacks J.B."/>
            <person name="Foster P.G."/>
            <person name="Simillion C."/>
            <person name="Van de Peer Y."/>
            <person name="Miranda-Saavedra D."/>
            <person name="Barton G.J."/>
            <person name="Westrop G.D."/>
            <person name="Mueller S."/>
            <person name="Dessi D."/>
            <person name="Fiori P.L."/>
            <person name="Ren Q."/>
            <person name="Paulsen I."/>
            <person name="Zhang H."/>
            <person name="Bastida-Corcuera F.D."/>
            <person name="Simoes-Barbosa A."/>
            <person name="Brown M.T."/>
            <person name="Hayes R.D."/>
            <person name="Mukherjee M."/>
            <person name="Okumura C.Y."/>
            <person name="Schneider R."/>
            <person name="Smith A.J."/>
            <person name="Vanacova S."/>
            <person name="Villalvazo M."/>
            <person name="Haas B.J."/>
            <person name="Pertea M."/>
            <person name="Feldblyum T.V."/>
            <person name="Utterback T.R."/>
            <person name="Shu C.L."/>
            <person name="Osoegawa K."/>
            <person name="de Jong P.J."/>
            <person name="Hrdy I."/>
            <person name="Horvathova L."/>
            <person name="Zubacova Z."/>
            <person name="Dolezal P."/>
            <person name="Malik S.B."/>
            <person name="Logsdon J.M. Jr."/>
            <person name="Henze K."/>
            <person name="Gupta A."/>
            <person name="Wang C.C."/>
            <person name="Dunne R.L."/>
            <person name="Upcroft J.A."/>
            <person name="Upcroft P."/>
            <person name="White O."/>
            <person name="Salzberg S.L."/>
            <person name="Tang P."/>
            <person name="Chiu C.-H."/>
            <person name="Lee Y.-S."/>
            <person name="Embley T.M."/>
            <person name="Coombs G.H."/>
            <person name="Mottram J.C."/>
            <person name="Tachezy J."/>
            <person name="Fraser-Liggett C.M."/>
            <person name="Johnson P.J."/>
        </authorList>
    </citation>
    <scope>NUCLEOTIDE SEQUENCE [LARGE SCALE GENOMIC DNA]</scope>
    <source>
        <strain evidence="2">G3</strain>
    </source>
</reference>
<dbReference type="GO" id="GO:0005737">
    <property type="term" value="C:cytoplasm"/>
    <property type="evidence" value="ECO:0000318"/>
    <property type="project" value="GO_Central"/>
</dbReference>
<accession>A2FU58</accession>
<dbReference type="GO" id="GO:0000159">
    <property type="term" value="C:protein phosphatase type 2A complex"/>
    <property type="evidence" value="ECO:0000318"/>
    <property type="project" value="GO_Central"/>
</dbReference>
<evidence type="ECO:0000313" key="3">
    <source>
        <dbReference type="Proteomes" id="UP000001542"/>
    </source>
</evidence>
<dbReference type="Gene3D" id="1.25.10.10">
    <property type="entry name" value="Leucine-rich Repeat Variant"/>
    <property type="match status" value="1"/>
</dbReference>
<dbReference type="PANTHER" id="PTHR10648">
    <property type="entry name" value="SERINE/THREONINE-PROTEIN PHOSPHATASE PP2A 65 KDA REGULATORY SUBUNIT"/>
    <property type="match status" value="1"/>
</dbReference>